<keyword evidence="2" id="KW-0288">FMN</keyword>
<dbReference type="Gene3D" id="3.20.20.30">
    <property type="entry name" value="Luciferase-like domain"/>
    <property type="match status" value="1"/>
</dbReference>
<dbReference type="GO" id="GO:0004497">
    <property type="term" value="F:monooxygenase activity"/>
    <property type="evidence" value="ECO:0007669"/>
    <property type="project" value="UniProtKB-KW"/>
</dbReference>
<evidence type="ECO:0000259" key="5">
    <source>
        <dbReference type="Pfam" id="PF00296"/>
    </source>
</evidence>
<dbReference type="PANTHER" id="PTHR30011:SF16">
    <property type="entry name" value="C2H2 FINGER DOMAIN TRANSCRIPTION FACTOR (EUROFUNG)-RELATED"/>
    <property type="match status" value="1"/>
</dbReference>
<gene>
    <name evidence="6" type="ORF">FHP88_10790</name>
</gene>
<dbReference type="OrthoDB" id="9780518at2"/>
<evidence type="ECO:0000256" key="1">
    <source>
        <dbReference type="ARBA" id="ARBA00022630"/>
    </source>
</evidence>
<keyword evidence="4" id="KW-0503">Monooxygenase</keyword>
<dbReference type="Proteomes" id="UP000316649">
    <property type="component" value="Unassembled WGS sequence"/>
</dbReference>
<protein>
    <submittedName>
        <fullName evidence="6">LLM class oxidoreductase</fullName>
    </submittedName>
</protein>
<evidence type="ECO:0000313" key="7">
    <source>
        <dbReference type="Proteomes" id="UP000316649"/>
    </source>
</evidence>
<dbReference type="Pfam" id="PF00296">
    <property type="entry name" value="Bac_luciferase"/>
    <property type="match status" value="1"/>
</dbReference>
<comment type="caution">
    <text evidence="6">The sequence shown here is derived from an EMBL/GenBank/DDBJ whole genome shotgun (WGS) entry which is preliminary data.</text>
</comment>
<dbReference type="EMBL" id="VMNH01000011">
    <property type="protein sequence ID" value="TVO74248.1"/>
    <property type="molecule type" value="Genomic_DNA"/>
</dbReference>
<evidence type="ECO:0000256" key="3">
    <source>
        <dbReference type="ARBA" id="ARBA00023002"/>
    </source>
</evidence>
<proteinExistence type="predicted"/>
<evidence type="ECO:0000313" key="6">
    <source>
        <dbReference type="EMBL" id="TVO74248.1"/>
    </source>
</evidence>
<dbReference type="InterPro" id="IPR051260">
    <property type="entry name" value="Diverse_substr_monoxygenases"/>
</dbReference>
<dbReference type="InterPro" id="IPR011251">
    <property type="entry name" value="Luciferase-like_dom"/>
</dbReference>
<sequence>MPTLVDSTEFQAINRGYNTTFRPKRLSLGLVAPLESYSTGPVPRMIRHIERVQLAETLGFSAIWLRDVPFNVPTFGDAGQLFDPFVYLGLLAGQTERIALGVASIVLPLRHPAHVAKAAASVDLLSGGRLILGIASGDRPEEYPALNMNFDDRSERFRASFEYINRMWDDAPSFENIYGSPYGGMDMLPKPVLGKLPLLITGGSQQDPDWIARNGEGWITYPRNVIAQGKIISDWRARVEAVGGPAKPAVQSLYIDLVESSDAPPEPIHLGFRSGVNHLRAYLKSLEAIGINHVALNLRFNKRDIETTLQRLAEALLPDFPG</sequence>
<dbReference type="GO" id="GO:0016705">
    <property type="term" value="F:oxidoreductase activity, acting on paired donors, with incorporation or reduction of molecular oxygen"/>
    <property type="evidence" value="ECO:0007669"/>
    <property type="project" value="InterPro"/>
</dbReference>
<keyword evidence="3" id="KW-0560">Oxidoreductase</keyword>
<feature type="domain" description="Luciferase-like" evidence="5">
    <location>
        <begin position="43"/>
        <end position="248"/>
    </location>
</feature>
<keyword evidence="1" id="KW-0285">Flavoprotein</keyword>
<dbReference type="SUPFAM" id="SSF51679">
    <property type="entry name" value="Bacterial luciferase-like"/>
    <property type="match status" value="1"/>
</dbReference>
<evidence type="ECO:0000256" key="2">
    <source>
        <dbReference type="ARBA" id="ARBA00022643"/>
    </source>
</evidence>
<dbReference type="InterPro" id="IPR036661">
    <property type="entry name" value="Luciferase-like_sf"/>
</dbReference>
<keyword evidence="7" id="KW-1185">Reference proteome</keyword>
<evidence type="ECO:0000256" key="4">
    <source>
        <dbReference type="ARBA" id="ARBA00023033"/>
    </source>
</evidence>
<accession>A0A558DNJ6</accession>
<name>A0A558DNJ6_9GAMM</name>
<dbReference type="InterPro" id="IPR020020">
    <property type="entry name" value="Luciferase-type_oxidoreductase"/>
</dbReference>
<reference evidence="6 7" key="1">
    <citation type="submission" date="2019-07" db="EMBL/GenBank/DDBJ databases">
        <title>The pathways for chlorine oxyanion respiration interact through the shared metabolite chlorate.</title>
        <authorList>
            <person name="Barnum T.P."/>
            <person name="Cheng Y."/>
            <person name="Hill K.A."/>
            <person name="Lucas L.N."/>
            <person name="Carlson H.K."/>
            <person name="Coates J.D."/>
        </authorList>
    </citation>
    <scope>NUCLEOTIDE SEQUENCE [LARGE SCALE GENOMIC DNA]</scope>
    <source>
        <strain evidence="6 7">BK-1</strain>
    </source>
</reference>
<dbReference type="NCBIfam" id="TIGR03571">
    <property type="entry name" value="lucif_BA3436"/>
    <property type="match status" value="1"/>
</dbReference>
<dbReference type="RefSeq" id="WP_144359087.1">
    <property type="nucleotide sequence ID" value="NZ_VMNH01000011.1"/>
</dbReference>
<dbReference type="AlphaFoldDB" id="A0A558DNJ6"/>
<organism evidence="6 7">
    <name type="scientific">Sedimenticola selenatireducens</name>
    <dbReference type="NCBI Taxonomy" id="191960"/>
    <lineage>
        <taxon>Bacteria</taxon>
        <taxon>Pseudomonadati</taxon>
        <taxon>Pseudomonadota</taxon>
        <taxon>Gammaproteobacteria</taxon>
        <taxon>Chromatiales</taxon>
        <taxon>Sedimenticolaceae</taxon>
        <taxon>Sedimenticola</taxon>
    </lineage>
</organism>
<dbReference type="PANTHER" id="PTHR30011">
    <property type="entry name" value="ALKANESULFONATE MONOOXYGENASE-RELATED"/>
    <property type="match status" value="1"/>
</dbReference>